<dbReference type="Proteomes" id="UP000242519">
    <property type="component" value="Unassembled WGS sequence"/>
</dbReference>
<accession>A0A218YUV7</accession>
<feature type="region of interest" description="Disordered" evidence="1">
    <location>
        <begin position="313"/>
        <end position="396"/>
    </location>
</feature>
<feature type="compositionally biased region" description="Basic and acidic residues" evidence="1">
    <location>
        <begin position="520"/>
        <end position="537"/>
    </location>
</feature>
<evidence type="ECO:0008006" key="4">
    <source>
        <dbReference type="Google" id="ProtNLM"/>
    </source>
</evidence>
<protein>
    <recommendedName>
        <fullName evidence="4">Alpha/beta hydrolase fold-3 domain-containing protein</fullName>
    </recommendedName>
</protein>
<gene>
    <name evidence="2" type="ORF">B2J93_1943</name>
</gene>
<dbReference type="OrthoDB" id="5396420at2759"/>
<feature type="region of interest" description="Disordered" evidence="1">
    <location>
        <begin position="230"/>
        <end position="271"/>
    </location>
</feature>
<dbReference type="STRING" id="503106.A0A218YUV7"/>
<comment type="caution">
    <text evidence="2">The sequence shown here is derived from an EMBL/GenBank/DDBJ whole genome shotgun (WGS) entry which is preliminary data.</text>
</comment>
<dbReference type="SUPFAM" id="SSF53474">
    <property type="entry name" value="alpha/beta-Hydrolases"/>
    <property type="match status" value="1"/>
</dbReference>
<feature type="compositionally biased region" description="Basic residues" evidence="1">
    <location>
        <begin position="447"/>
        <end position="462"/>
    </location>
</feature>
<feature type="region of interest" description="Disordered" evidence="1">
    <location>
        <begin position="111"/>
        <end position="131"/>
    </location>
</feature>
<dbReference type="AlphaFoldDB" id="A0A218YUV7"/>
<feature type="compositionally biased region" description="Basic and acidic residues" evidence="1">
    <location>
        <begin position="544"/>
        <end position="563"/>
    </location>
</feature>
<dbReference type="InterPro" id="IPR029058">
    <property type="entry name" value="AB_hydrolase_fold"/>
</dbReference>
<feature type="compositionally biased region" description="Low complexity" evidence="1">
    <location>
        <begin position="468"/>
        <end position="477"/>
    </location>
</feature>
<proteinExistence type="predicted"/>
<dbReference type="InParanoid" id="A0A218YUV7"/>
<sequence>MLASTLKPRGIPGRRGRISQARRLLMSRAITRDSTRETERFTVASGSSGSLTVDLYNSRALSSPTSPVVVYLPPTGSHLQSTHPPIPSYLFSTSAALLSINYRWYLPPSSSPDHAPGTHRAPSSQPRLGRHPFPVPLHDMLHAYEFLLGILLPRCSPTAPATEPREPRRDSVYAPPPPPQRPILIYGSFLSGGLATSLALTESFVSKSRPTRIVGLITRNAVFDWTGVVTSPPPEATSPSPSSPAPSHIPGTETADRNEGEDAAPGGTEWQAQSWTSATLHALKTHLFTSPTSGFDPFVSPTQFLKTAGLAIPASWPESSPSPTTSSSPSSEARRRSKSEPISSVGDHDRKLDPSAHPEEPAAEAASREAGPRLSDLHIDPPSRPAHLKFPPATSGLQIPPALFIYTTTAPFTLPSPPPPPSASPSGSSSPAPAEFQNPATQERRPGRTRPSKPKRNPKPRPKPPSPSAQSEPQSQADNLASLLRRSVFTHEFSSRRIWDEDLDAVAASEARVRVLGVAERDQERGRDGKAEGREGQQGEGTAEGERGEEEKAVREWIENVLH</sequence>
<feature type="region of interest" description="Disordered" evidence="1">
    <location>
        <begin position="520"/>
        <end position="563"/>
    </location>
</feature>
<name>A0A218YUV7_9HELO</name>
<evidence type="ECO:0000256" key="1">
    <source>
        <dbReference type="SAM" id="MobiDB-lite"/>
    </source>
</evidence>
<reference evidence="2 3" key="1">
    <citation type="submission" date="2017-04" db="EMBL/GenBank/DDBJ databases">
        <title>Draft genome sequence of Marssonina coronaria NL1: causal agent of apple blotch.</title>
        <authorList>
            <person name="Cheng Q."/>
        </authorList>
    </citation>
    <scope>NUCLEOTIDE SEQUENCE [LARGE SCALE GENOMIC DNA]</scope>
    <source>
        <strain evidence="2 3">NL1</strain>
    </source>
</reference>
<feature type="compositionally biased region" description="Low complexity" evidence="1">
    <location>
        <begin position="424"/>
        <end position="434"/>
    </location>
</feature>
<organism evidence="2 3">
    <name type="scientific">Diplocarpon coronariae</name>
    <dbReference type="NCBI Taxonomy" id="2795749"/>
    <lineage>
        <taxon>Eukaryota</taxon>
        <taxon>Fungi</taxon>
        <taxon>Dikarya</taxon>
        <taxon>Ascomycota</taxon>
        <taxon>Pezizomycotina</taxon>
        <taxon>Leotiomycetes</taxon>
        <taxon>Helotiales</taxon>
        <taxon>Drepanopezizaceae</taxon>
        <taxon>Diplocarpon</taxon>
    </lineage>
</organism>
<evidence type="ECO:0000313" key="2">
    <source>
        <dbReference type="EMBL" id="OWO99145.1"/>
    </source>
</evidence>
<dbReference type="Gene3D" id="3.40.50.1820">
    <property type="entry name" value="alpha/beta hydrolase"/>
    <property type="match status" value="1"/>
</dbReference>
<feature type="compositionally biased region" description="Low complexity" evidence="1">
    <location>
        <begin position="313"/>
        <end position="331"/>
    </location>
</feature>
<keyword evidence="3" id="KW-1185">Reference proteome</keyword>
<dbReference type="EMBL" id="MZNU01000369">
    <property type="protein sequence ID" value="OWO99145.1"/>
    <property type="molecule type" value="Genomic_DNA"/>
</dbReference>
<feature type="compositionally biased region" description="Pro residues" evidence="1">
    <location>
        <begin position="231"/>
        <end position="244"/>
    </location>
</feature>
<feature type="region of interest" description="Disordered" evidence="1">
    <location>
        <begin position="409"/>
        <end position="483"/>
    </location>
</feature>
<feature type="compositionally biased region" description="Pro residues" evidence="1">
    <location>
        <begin position="414"/>
        <end position="423"/>
    </location>
</feature>
<feature type="compositionally biased region" description="Basic and acidic residues" evidence="1">
    <location>
        <begin position="346"/>
        <end position="381"/>
    </location>
</feature>
<evidence type="ECO:0000313" key="3">
    <source>
        <dbReference type="Proteomes" id="UP000242519"/>
    </source>
</evidence>